<dbReference type="EMBL" id="MH124167">
    <property type="protein sequence ID" value="AXU41549.1"/>
    <property type="molecule type" value="Genomic_DNA"/>
</dbReference>
<dbReference type="GO" id="GO:0019031">
    <property type="term" value="C:viral envelope"/>
    <property type="evidence" value="ECO:0007669"/>
    <property type="project" value="InterPro"/>
</dbReference>
<keyword evidence="4" id="KW-1185">Reference proteome</keyword>
<dbReference type="Proteomes" id="UP000501969">
    <property type="component" value="Segment"/>
</dbReference>
<dbReference type="InterPro" id="IPR043082">
    <property type="entry name" value="Baculo_ODV-E66_core"/>
</dbReference>
<protein>
    <submittedName>
        <fullName evidence="3">ODV-E66</fullName>
    </submittedName>
</protein>
<dbReference type="Pfam" id="PF08124">
    <property type="entry name" value="Lyase_8_N"/>
    <property type="match status" value="1"/>
</dbReference>
<feature type="domain" description="Baculovirus ODV-E66 C-terminal" evidence="1">
    <location>
        <begin position="342"/>
        <end position="622"/>
    </location>
</feature>
<dbReference type="Pfam" id="PF04850">
    <property type="entry name" value="Baculo_E66"/>
    <property type="match status" value="1"/>
</dbReference>
<dbReference type="InterPro" id="IPR008929">
    <property type="entry name" value="Chondroitin_lyas"/>
</dbReference>
<dbReference type="Gene3D" id="1.50.10.100">
    <property type="entry name" value="Chondroitin AC/alginate lyase"/>
    <property type="match status" value="1"/>
</dbReference>
<organism evidence="3 4">
    <name type="scientific">Mythimna unipuncta nucleopolyhedrovirus</name>
    <dbReference type="NCBI Taxonomy" id="447897"/>
    <lineage>
        <taxon>Viruses</taxon>
        <taxon>Viruses incertae sedis</taxon>
        <taxon>Naldaviricetes</taxon>
        <taxon>Lefavirales</taxon>
        <taxon>Baculoviridae</taxon>
        <taxon>Alphabaculovirus</taxon>
    </lineage>
</organism>
<dbReference type="Gene3D" id="2.70.98.100">
    <property type="entry name" value="Baculovirus E66 occlusion-derived virus envelope protein, domain 2"/>
    <property type="match status" value="1"/>
</dbReference>
<sequence>MFAIIITIVIIAIVVIVVIAFTSDSGDAMLAFNRHVPITNTSRLTPRLRRLVEHRRDRNFYRHHLQYSTVDESGALYINGNGNFNNYIVNNAFGDYAGTDLFQFEKYYLETLQVKFMQKAEKIMNPTRLFSNDGNIFEGLDTWNSAVHFGIALHTLIGYGVRFRNPDDSLYLNGNLADNLMTGVMLIYNHLPFPAPVNQAPWGNRTDWYHFSITMPECIQNTCIVLRGFYNLDPIVERILAFYLPQPTFSMGWRRTAGNAMRMCLPYAYGQLLRGFTKDQIKYETEVQYVLGLISFHLVAQGNGIHYDYVYFDHTDVRAYGYLINSFFTFDYYNYLFGENTVNMENVRNSINVVGSNQGYINPALISRSGSNHSAVLGHFMNYTNGSFAADFSKILTYRTDRFFGSVVGNTDRVAYYEADENNNLHAPLWAMTRKIWATDGRIVQYRAGMLGIESGIILNQSLLGAVTVPTTGPSTSSFIPTFAYTAICTTDNAGVMIMHARFEELFLEFHSYTIYHKHGMIQLYDKIKALNTMTSNARCVVLTRDLTQNTNEPQWVSSSNAKTFNRVTALHHNITNNPSLSNFSLRNLDTIQMQSLEQIISMDNMNKGTGVVCYGLVHADYATEQDGTVIVRVDNPPVITNNIIKSTIESNSSRSAFTIQTNNGSVMCAIDFPYVVLKDVDSRQVTINNATNASRESHRIAFSSISHLVGQLSLNIHSLKSSTVNRNGDAFYFDDSHGNQFRFTY</sequence>
<dbReference type="KEGG" id="vg:80534056"/>
<dbReference type="SUPFAM" id="SSF48230">
    <property type="entry name" value="Chondroitin AC/alginate lyase"/>
    <property type="match status" value="1"/>
</dbReference>
<dbReference type="GeneID" id="80534056"/>
<reference evidence="3 4" key="1">
    <citation type="submission" date="2018-03" db="EMBL/GenBank/DDBJ databases">
        <title>Complete genome sequence of a second alphabaculovirus from the true armyworm, Mythimna unipuncta.</title>
        <authorList>
            <person name="Harrison R.L."/>
            <person name="Mowery J.D."/>
            <person name="Bauchan G.R."/>
            <person name="Theilmann D.A."/>
            <person name="Erlandson M.A."/>
        </authorList>
    </citation>
    <scope>NUCLEOTIDE SEQUENCE [LARGE SCALE GENOMIC DNA]</scope>
    <source>
        <strain evidence="3 4">KY310</strain>
    </source>
</reference>
<feature type="domain" description="Polysaccharide lyase 8 N-terminal alpha-helical" evidence="2">
    <location>
        <begin position="116"/>
        <end position="318"/>
    </location>
</feature>
<evidence type="ECO:0000259" key="2">
    <source>
        <dbReference type="Pfam" id="PF08124"/>
    </source>
</evidence>
<dbReference type="InterPro" id="IPR012970">
    <property type="entry name" value="Lyase_8_alpha_N"/>
</dbReference>
<evidence type="ECO:0000313" key="4">
    <source>
        <dbReference type="Proteomes" id="UP000501969"/>
    </source>
</evidence>
<evidence type="ECO:0000313" key="3">
    <source>
        <dbReference type="EMBL" id="AXU41549.1"/>
    </source>
</evidence>
<accession>A0A346TPN9</accession>
<proteinExistence type="predicted"/>
<name>A0A346TPN9_9ABAC</name>
<evidence type="ECO:0000259" key="1">
    <source>
        <dbReference type="Pfam" id="PF04850"/>
    </source>
</evidence>
<dbReference type="RefSeq" id="YP_010796561.1">
    <property type="nucleotide sequence ID" value="NC_076031.1"/>
</dbReference>
<dbReference type="InterPro" id="IPR006934">
    <property type="entry name" value="ODV-E66_C_baculovirus"/>
</dbReference>